<comment type="subcellular location">
    <subcellularLocation>
        <location evidence="1">Cell envelope</location>
    </subcellularLocation>
</comment>
<dbReference type="CDD" id="cd01146">
    <property type="entry name" value="FhuD"/>
    <property type="match status" value="1"/>
</dbReference>
<evidence type="ECO:0000313" key="7">
    <source>
        <dbReference type="EMBL" id="AUZ87943.1"/>
    </source>
</evidence>
<dbReference type="SUPFAM" id="SSF53807">
    <property type="entry name" value="Helical backbone' metal receptor"/>
    <property type="match status" value="1"/>
</dbReference>
<dbReference type="RefSeq" id="WP_208739149.1">
    <property type="nucleotide sequence ID" value="NZ_CP024915.1"/>
</dbReference>
<dbReference type="Pfam" id="PF01497">
    <property type="entry name" value="Peripla_BP_2"/>
    <property type="match status" value="1"/>
</dbReference>
<evidence type="ECO:0000256" key="3">
    <source>
        <dbReference type="ARBA" id="ARBA00022448"/>
    </source>
</evidence>
<dbReference type="GO" id="GO:0030288">
    <property type="term" value="C:outer membrane-bounded periplasmic space"/>
    <property type="evidence" value="ECO:0007669"/>
    <property type="project" value="TreeGrafter"/>
</dbReference>
<evidence type="ECO:0000256" key="5">
    <source>
        <dbReference type="SAM" id="SignalP"/>
    </source>
</evidence>
<dbReference type="Proteomes" id="UP000239187">
    <property type="component" value="Chromosome"/>
</dbReference>
<dbReference type="PROSITE" id="PS50983">
    <property type="entry name" value="FE_B12_PBP"/>
    <property type="match status" value="1"/>
</dbReference>
<dbReference type="GO" id="GO:1901678">
    <property type="term" value="P:iron coordination entity transport"/>
    <property type="evidence" value="ECO:0007669"/>
    <property type="project" value="UniProtKB-ARBA"/>
</dbReference>
<accession>A0A2L0UFB5</accession>
<evidence type="ECO:0000256" key="1">
    <source>
        <dbReference type="ARBA" id="ARBA00004196"/>
    </source>
</evidence>
<protein>
    <submittedName>
        <fullName evidence="7">ABC transporter substrate-binding protein</fullName>
    </submittedName>
</protein>
<evidence type="ECO:0000256" key="4">
    <source>
        <dbReference type="ARBA" id="ARBA00022729"/>
    </source>
</evidence>
<organism evidence="7 8">
    <name type="scientific">Arthrobacter agilis</name>
    <dbReference type="NCBI Taxonomy" id="37921"/>
    <lineage>
        <taxon>Bacteria</taxon>
        <taxon>Bacillati</taxon>
        <taxon>Actinomycetota</taxon>
        <taxon>Actinomycetes</taxon>
        <taxon>Micrococcales</taxon>
        <taxon>Micrococcaceae</taxon>
        <taxon>Arthrobacter</taxon>
    </lineage>
</organism>
<dbReference type="InterPro" id="IPR051313">
    <property type="entry name" value="Bact_iron-sidero_bind"/>
</dbReference>
<dbReference type="AlphaFoldDB" id="A0A2L0UFB5"/>
<dbReference type="PRINTS" id="PR01715">
    <property type="entry name" value="FERRIBNDNGPP"/>
</dbReference>
<evidence type="ECO:0000256" key="2">
    <source>
        <dbReference type="ARBA" id="ARBA00008814"/>
    </source>
</evidence>
<feature type="domain" description="Fe/B12 periplasmic-binding" evidence="6">
    <location>
        <begin position="60"/>
        <end position="330"/>
    </location>
</feature>
<reference evidence="7 8" key="1">
    <citation type="submission" date="2017-11" db="EMBL/GenBank/DDBJ databases">
        <title>Draft genome of Arthrobacter agilis strain UMCV2, a plant growth-promoting rhizobacterium and biocontrol capacity of phytopathogenic fungi.</title>
        <authorList>
            <person name="Martinez-Camara R."/>
            <person name="Santoyo G."/>
            <person name="Moreno-Hagelsieb G."/>
            <person name="Valencia-Cantero E."/>
        </authorList>
    </citation>
    <scope>NUCLEOTIDE SEQUENCE [LARGE SCALE GENOMIC DNA]</scope>
    <source>
        <strain evidence="7 8">UMCV2</strain>
    </source>
</reference>
<evidence type="ECO:0000313" key="8">
    <source>
        <dbReference type="Proteomes" id="UP000239187"/>
    </source>
</evidence>
<keyword evidence="3" id="KW-0813">Transport</keyword>
<sequence>MTQPKILAALAAVALLSLTACGTTEEAAGSAPSEDAAAGETITVTDARGKEITLDGPAERVVATEWNAMENLVALGVMPVGAADVEGYAQWVSAEALDDTVTDVGVRGEPSIDTLVSLTPDVVIVTDQLVEGAIEQIEKTVPVVVIPGGDATDNIGQMFENLDLIATVTGTEDQAAELKSSFEAKVAEGKAAIEDAGAAGTPVAFSDAYTDAGSVSIRPFTESSLVGSVFGQLGLAGAWTLEGDPAYGLAQTDVEGLTALPEDTDFWYIANDAFGDPYQDELADNAVWKSLPFVEAGNVTRFPDALWTFGGPSSMEQFVDAAVEAATAQAAE</sequence>
<keyword evidence="4 5" id="KW-0732">Signal</keyword>
<comment type="similarity">
    <text evidence="2">Belongs to the bacterial solute-binding protein 8 family.</text>
</comment>
<evidence type="ECO:0000259" key="6">
    <source>
        <dbReference type="PROSITE" id="PS50983"/>
    </source>
</evidence>
<dbReference type="PANTHER" id="PTHR30532">
    <property type="entry name" value="IRON III DICITRATE-BINDING PERIPLASMIC PROTEIN"/>
    <property type="match status" value="1"/>
</dbReference>
<feature type="signal peptide" evidence="5">
    <location>
        <begin position="1"/>
        <end position="22"/>
    </location>
</feature>
<dbReference type="Gene3D" id="3.40.50.1980">
    <property type="entry name" value="Nitrogenase molybdenum iron protein domain"/>
    <property type="match status" value="2"/>
</dbReference>
<dbReference type="PANTHER" id="PTHR30532:SF1">
    <property type="entry name" value="IRON(3+)-HYDROXAMATE-BINDING PROTEIN FHUD"/>
    <property type="match status" value="1"/>
</dbReference>
<feature type="chain" id="PRO_5039018217" evidence="5">
    <location>
        <begin position="23"/>
        <end position="332"/>
    </location>
</feature>
<name>A0A2L0UFB5_9MICC</name>
<proteinExistence type="inferred from homology"/>
<dbReference type="EMBL" id="CP024915">
    <property type="protein sequence ID" value="AUZ87943.1"/>
    <property type="molecule type" value="Genomic_DNA"/>
</dbReference>
<dbReference type="PROSITE" id="PS51257">
    <property type="entry name" value="PROKAR_LIPOPROTEIN"/>
    <property type="match status" value="1"/>
</dbReference>
<dbReference type="InterPro" id="IPR002491">
    <property type="entry name" value="ABC_transptr_periplasmic_BD"/>
</dbReference>
<gene>
    <name evidence="7" type="ORF">CVO76_10125</name>
</gene>